<dbReference type="Pfam" id="PF08201">
    <property type="entry name" value="BssC_TutF"/>
    <property type="match status" value="1"/>
</dbReference>
<dbReference type="Gene3D" id="6.20.90.20">
    <property type="entry name" value="Benzylsuccinate synthase gamma subunit"/>
    <property type="match status" value="1"/>
</dbReference>
<reference evidence="1 2" key="1">
    <citation type="submission" date="2019-07" db="EMBL/GenBank/DDBJ databases">
        <title>Genomic Encyclopedia of Archaeal and Bacterial Type Strains, Phase II (KMG-II): from individual species to whole genera.</title>
        <authorList>
            <person name="Goeker M."/>
        </authorList>
    </citation>
    <scope>NUCLEOTIDE SEQUENCE [LARGE SCALE GENOMIC DNA]</scope>
    <source>
        <strain evidence="1 2">ATCC BAA-1139</strain>
    </source>
</reference>
<evidence type="ECO:0000313" key="2">
    <source>
        <dbReference type="Proteomes" id="UP000319449"/>
    </source>
</evidence>
<sequence>MATCKDCSFYFAVPENAGDYKPGKGDCVTQKEDAKGKYWLSKPTLNATPSCPTFKKSK</sequence>
<organism evidence="1 2">
    <name type="scientific">Geobacter argillaceus</name>
    <dbReference type="NCBI Taxonomy" id="345631"/>
    <lineage>
        <taxon>Bacteria</taxon>
        <taxon>Pseudomonadati</taxon>
        <taxon>Thermodesulfobacteriota</taxon>
        <taxon>Desulfuromonadia</taxon>
        <taxon>Geobacterales</taxon>
        <taxon>Geobacteraceae</taxon>
        <taxon>Geobacter</taxon>
    </lineage>
</organism>
<dbReference type="InterPro" id="IPR013161">
    <property type="entry name" value="BssC"/>
</dbReference>
<accession>A0A562VLE1</accession>
<protein>
    <submittedName>
        <fullName evidence="1">Benzylsuccinate synthase/naphthyl-2-methylsuccinate synthase gamma subunit</fullName>
    </submittedName>
</protein>
<comment type="caution">
    <text evidence="1">The sequence shown here is derived from an EMBL/GenBank/DDBJ whole genome shotgun (WGS) entry which is preliminary data.</text>
</comment>
<dbReference type="OrthoDB" id="5405792at2"/>
<gene>
    <name evidence="1" type="ORF">JN12_02470</name>
</gene>
<evidence type="ECO:0000313" key="1">
    <source>
        <dbReference type="EMBL" id="TWJ18652.1"/>
    </source>
</evidence>
<dbReference type="Proteomes" id="UP000319449">
    <property type="component" value="Unassembled WGS sequence"/>
</dbReference>
<dbReference type="InterPro" id="IPR038640">
    <property type="entry name" value="BssC_sf"/>
</dbReference>
<dbReference type="AlphaFoldDB" id="A0A562VLE1"/>
<keyword evidence="2" id="KW-1185">Reference proteome</keyword>
<dbReference type="RefSeq" id="WP_145023178.1">
    <property type="nucleotide sequence ID" value="NZ_VLLN01000015.1"/>
</dbReference>
<proteinExistence type="predicted"/>
<dbReference type="EMBL" id="VLLN01000015">
    <property type="protein sequence ID" value="TWJ18652.1"/>
    <property type="molecule type" value="Genomic_DNA"/>
</dbReference>
<name>A0A562VLE1_9BACT</name>